<sequence>MIVIKILILSDTHMPKKSKQLPDILLNELLSCELIIHAGDWQSVELYYELKQYAPVEGVYGNTDSDEICSILKKRVLLKIEGFKIGVVHGHGKGKTTEKRSIEAFDKENVDAIIFGHSHIPIKKLHNGIILFNPGSPTDKRRQPNYSFGTLEISDEMTFNHVYFDSKE</sequence>
<dbReference type="Gene3D" id="3.60.21.10">
    <property type="match status" value="1"/>
</dbReference>
<dbReference type="InterPro" id="IPR000979">
    <property type="entry name" value="Phosphodiesterase_MJ0936/Vps29"/>
</dbReference>
<dbReference type="EC" id="3.1.4.-" evidence="2"/>
<evidence type="ECO:0000259" key="3">
    <source>
        <dbReference type="Pfam" id="PF12850"/>
    </source>
</evidence>
<dbReference type="Pfam" id="PF12850">
    <property type="entry name" value="Metallophos_2"/>
    <property type="match status" value="1"/>
</dbReference>
<dbReference type="AlphaFoldDB" id="A0A160MDC3"/>
<dbReference type="EMBL" id="CP015506">
    <property type="protein sequence ID" value="AND41026.1"/>
    <property type="molecule type" value="Genomic_DNA"/>
</dbReference>
<accession>A0A160MDC3</accession>
<evidence type="ECO:0000256" key="2">
    <source>
        <dbReference type="RuleBase" id="RU362039"/>
    </source>
</evidence>
<dbReference type="InterPro" id="IPR029052">
    <property type="entry name" value="Metallo-depent_PP-like"/>
</dbReference>
<name>A0A160MDC3_9BACI</name>
<dbReference type="GO" id="GO:0016787">
    <property type="term" value="F:hydrolase activity"/>
    <property type="evidence" value="ECO:0007669"/>
    <property type="project" value="UniProtKB-UniRule"/>
</dbReference>
<dbReference type="NCBIfam" id="TIGR00040">
    <property type="entry name" value="yfcE"/>
    <property type="match status" value="1"/>
</dbReference>
<protein>
    <recommendedName>
        <fullName evidence="2">Phosphoesterase</fullName>
        <ecNumber evidence="2">3.1.4.-</ecNumber>
    </recommendedName>
</protein>
<dbReference type="InterPro" id="IPR024654">
    <property type="entry name" value="Calcineurin-like_PHP_lpxH"/>
</dbReference>
<proteinExistence type="inferred from homology"/>
<reference evidence="4 5" key="1">
    <citation type="submission" date="2016-04" db="EMBL/GenBank/DDBJ databases">
        <title>Complete genome sequence of Bacillus oceanisediminis strain 2691.</title>
        <authorList>
            <person name="Jeong H."/>
            <person name="Kim H.J."/>
            <person name="Lee D.-W."/>
        </authorList>
    </citation>
    <scope>NUCLEOTIDE SEQUENCE [LARGE SCALE GENOMIC DNA]</scope>
    <source>
        <strain evidence="4 5">2691</strain>
    </source>
</reference>
<dbReference type="STRING" id="1196031.A361_18350"/>
<dbReference type="KEGG" id="bon:A361_18350"/>
<evidence type="ECO:0000313" key="4">
    <source>
        <dbReference type="EMBL" id="AND41026.1"/>
    </source>
</evidence>
<dbReference type="eggNOG" id="COG0622">
    <property type="taxonomic scope" value="Bacteria"/>
</dbReference>
<comment type="cofactor">
    <cofactor evidence="2">
        <name>a divalent metal cation</name>
        <dbReference type="ChEBI" id="CHEBI:60240"/>
    </cofactor>
</comment>
<gene>
    <name evidence="4" type="ORF">A361_18350</name>
</gene>
<evidence type="ECO:0000256" key="1">
    <source>
        <dbReference type="ARBA" id="ARBA00008950"/>
    </source>
</evidence>
<dbReference type="Proteomes" id="UP000077856">
    <property type="component" value="Chromosome"/>
</dbReference>
<dbReference type="RefSeq" id="WP_009332505.1">
    <property type="nucleotide sequence ID" value="NZ_CP015506.1"/>
</dbReference>
<organism evidence="4 5">
    <name type="scientific">Cytobacillus oceanisediminis 2691</name>
    <dbReference type="NCBI Taxonomy" id="1196031"/>
    <lineage>
        <taxon>Bacteria</taxon>
        <taxon>Bacillati</taxon>
        <taxon>Bacillota</taxon>
        <taxon>Bacilli</taxon>
        <taxon>Bacillales</taxon>
        <taxon>Bacillaceae</taxon>
        <taxon>Cytobacillus</taxon>
    </lineage>
</organism>
<dbReference type="SUPFAM" id="SSF56300">
    <property type="entry name" value="Metallo-dependent phosphatases"/>
    <property type="match status" value="1"/>
</dbReference>
<evidence type="ECO:0000313" key="5">
    <source>
        <dbReference type="Proteomes" id="UP000077856"/>
    </source>
</evidence>
<comment type="similarity">
    <text evidence="1 2">Belongs to the metallophosphoesterase superfamily. YfcE family.</text>
</comment>
<feature type="domain" description="Calcineurin-like phosphoesterase" evidence="3">
    <location>
        <begin position="5"/>
        <end position="155"/>
    </location>
</feature>
<keyword evidence="2" id="KW-0479">Metal-binding</keyword>
<dbReference type="PANTHER" id="PTHR11124">
    <property type="entry name" value="VACUOLAR SORTING PROTEIN VPS29"/>
    <property type="match status" value="1"/>
</dbReference>
<dbReference type="GO" id="GO:0046872">
    <property type="term" value="F:metal ion binding"/>
    <property type="evidence" value="ECO:0007669"/>
    <property type="project" value="UniProtKB-KW"/>
</dbReference>